<dbReference type="EMBL" id="CM023486">
    <property type="protein sequence ID" value="KAH6927295.1"/>
    <property type="molecule type" value="Genomic_DNA"/>
</dbReference>
<keyword evidence="2" id="KW-1185">Reference proteome</keyword>
<comment type="caution">
    <text evidence="1">The sequence shown here is derived from an EMBL/GenBank/DDBJ whole genome shotgun (WGS) entry which is preliminary data.</text>
</comment>
<protein>
    <submittedName>
        <fullName evidence="1">Uncharacterized protein</fullName>
    </submittedName>
</protein>
<dbReference type="Proteomes" id="UP000821845">
    <property type="component" value="Chromosome 6"/>
</dbReference>
<evidence type="ECO:0000313" key="2">
    <source>
        <dbReference type="Proteomes" id="UP000821845"/>
    </source>
</evidence>
<accession>A0ACB7RXP4</accession>
<name>A0ACB7RXP4_HYAAI</name>
<sequence>MVTTTKHWRPTFEVMKMATEDEVLKTIGYQRANDAIELAGAGNTTLYVHRRKNTNAREGIANKR</sequence>
<gene>
    <name evidence="1" type="ORF">HPB50_001390</name>
</gene>
<organism evidence="1 2">
    <name type="scientific">Hyalomma asiaticum</name>
    <name type="common">Tick</name>
    <dbReference type="NCBI Taxonomy" id="266040"/>
    <lineage>
        <taxon>Eukaryota</taxon>
        <taxon>Metazoa</taxon>
        <taxon>Ecdysozoa</taxon>
        <taxon>Arthropoda</taxon>
        <taxon>Chelicerata</taxon>
        <taxon>Arachnida</taxon>
        <taxon>Acari</taxon>
        <taxon>Parasitiformes</taxon>
        <taxon>Ixodida</taxon>
        <taxon>Ixodoidea</taxon>
        <taxon>Ixodidae</taxon>
        <taxon>Hyalomminae</taxon>
        <taxon>Hyalomma</taxon>
    </lineage>
</organism>
<proteinExistence type="predicted"/>
<evidence type="ECO:0000313" key="1">
    <source>
        <dbReference type="EMBL" id="KAH6927295.1"/>
    </source>
</evidence>
<reference evidence="1" key="1">
    <citation type="submission" date="2020-05" db="EMBL/GenBank/DDBJ databases">
        <title>Large-scale comparative analyses of tick genomes elucidate their genetic diversity and vector capacities.</title>
        <authorList>
            <person name="Jia N."/>
            <person name="Wang J."/>
            <person name="Shi W."/>
            <person name="Du L."/>
            <person name="Sun Y."/>
            <person name="Zhan W."/>
            <person name="Jiang J."/>
            <person name="Wang Q."/>
            <person name="Zhang B."/>
            <person name="Ji P."/>
            <person name="Sakyi L.B."/>
            <person name="Cui X."/>
            <person name="Yuan T."/>
            <person name="Jiang B."/>
            <person name="Yang W."/>
            <person name="Lam T.T.-Y."/>
            <person name="Chang Q."/>
            <person name="Ding S."/>
            <person name="Wang X."/>
            <person name="Zhu J."/>
            <person name="Ruan X."/>
            <person name="Zhao L."/>
            <person name="Wei J."/>
            <person name="Que T."/>
            <person name="Du C."/>
            <person name="Cheng J."/>
            <person name="Dai P."/>
            <person name="Han X."/>
            <person name="Huang E."/>
            <person name="Gao Y."/>
            <person name="Liu J."/>
            <person name="Shao H."/>
            <person name="Ye R."/>
            <person name="Li L."/>
            <person name="Wei W."/>
            <person name="Wang X."/>
            <person name="Wang C."/>
            <person name="Yang T."/>
            <person name="Huo Q."/>
            <person name="Li W."/>
            <person name="Guo W."/>
            <person name="Chen H."/>
            <person name="Zhou L."/>
            <person name="Ni X."/>
            <person name="Tian J."/>
            <person name="Zhou Y."/>
            <person name="Sheng Y."/>
            <person name="Liu T."/>
            <person name="Pan Y."/>
            <person name="Xia L."/>
            <person name="Li J."/>
            <person name="Zhao F."/>
            <person name="Cao W."/>
        </authorList>
    </citation>
    <scope>NUCLEOTIDE SEQUENCE</scope>
    <source>
        <strain evidence="1">Hyas-2018</strain>
    </source>
</reference>